<dbReference type="PANTHER" id="PTHR43133:SF8">
    <property type="entry name" value="RNA POLYMERASE SIGMA FACTOR HI_1459-RELATED"/>
    <property type="match status" value="1"/>
</dbReference>
<accession>A9AYN7</accession>
<keyword evidence="5" id="KW-0804">Transcription</keyword>
<evidence type="ECO:0000256" key="1">
    <source>
        <dbReference type="ARBA" id="ARBA00010641"/>
    </source>
</evidence>
<dbReference type="InterPro" id="IPR007627">
    <property type="entry name" value="RNA_pol_sigma70_r2"/>
</dbReference>
<reference evidence="7 8" key="1">
    <citation type="journal article" date="2011" name="Stand. Genomic Sci.">
        <title>Complete genome sequence of the filamentous gliding predatory bacterium Herpetosiphon aurantiacus type strain (114-95(T)).</title>
        <authorList>
            <person name="Kiss H."/>
            <person name="Nett M."/>
            <person name="Domin N."/>
            <person name="Martin K."/>
            <person name="Maresca J.A."/>
            <person name="Copeland A."/>
            <person name="Lapidus A."/>
            <person name="Lucas S."/>
            <person name="Berry K.W."/>
            <person name="Glavina Del Rio T."/>
            <person name="Dalin E."/>
            <person name="Tice H."/>
            <person name="Pitluck S."/>
            <person name="Richardson P."/>
            <person name="Bruce D."/>
            <person name="Goodwin L."/>
            <person name="Han C."/>
            <person name="Detter J.C."/>
            <person name="Schmutz J."/>
            <person name="Brettin T."/>
            <person name="Land M."/>
            <person name="Hauser L."/>
            <person name="Kyrpides N.C."/>
            <person name="Ivanova N."/>
            <person name="Goker M."/>
            <person name="Woyke T."/>
            <person name="Klenk H.P."/>
            <person name="Bryant D.A."/>
        </authorList>
    </citation>
    <scope>NUCLEOTIDE SEQUENCE [LARGE SCALE GENOMIC DNA]</scope>
    <source>
        <strain evidence="8">ATCC 23779 / DSM 785 / 114-95</strain>
    </source>
</reference>
<evidence type="ECO:0000256" key="4">
    <source>
        <dbReference type="ARBA" id="ARBA00023125"/>
    </source>
</evidence>
<dbReference type="Pfam" id="PF04542">
    <property type="entry name" value="Sigma70_r2"/>
    <property type="match status" value="1"/>
</dbReference>
<keyword evidence="2" id="KW-0805">Transcription regulation</keyword>
<dbReference type="SUPFAM" id="SSF88946">
    <property type="entry name" value="Sigma2 domain of RNA polymerase sigma factors"/>
    <property type="match status" value="1"/>
</dbReference>
<keyword evidence="4" id="KW-0238">DNA-binding</keyword>
<dbReference type="InterPro" id="IPR013325">
    <property type="entry name" value="RNA_pol_sigma_r2"/>
</dbReference>
<dbReference type="SUPFAM" id="SSF88659">
    <property type="entry name" value="Sigma3 and sigma4 domains of RNA polymerase sigma factors"/>
    <property type="match status" value="1"/>
</dbReference>
<dbReference type="InterPro" id="IPR014284">
    <property type="entry name" value="RNA_pol_sigma-70_dom"/>
</dbReference>
<dbReference type="GO" id="GO:0006352">
    <property type="term" value="P:DNA-templated transcription initiation"/>
    <property type="evidence" value="ECO:0007669"/>
    <property type="project" value="InterPro"/>
</dbReference>
<dbReference type="AlphaFoldDB" id="A9AYN7"/>
<dbReference type="STRING" id="316274.Haur_2375"/>
<sequence length="264" mass="30952">MNRFDDCGDVVRKSILHLNDCEQWMLNASQIDEYIAVITRLYPELPDNLELLSKWISNYHFEHRLIQALADQSHPDHGRAWNDLIRQIANQLAPKEVYAYGDRQTIMSDLIQETCLLIFKSINQFKYKSRLRTWVYTIVNNQYLQYVRKLKTRNQLKPDQSIDDEIGLELADRNESLESVVDFNLLHQHCIAILRQAPDPRLADIFQYYAVEELTLKQIAAKEGLSIGRVHELFKKIQTILYTDPIIIYWRNDAATSDDSAEPK</sequence>
<dbReference type="GO" id="GO:0016987">
    <property type="term" value="F:sigma factor activity"/>
    <property type="evidence" value="ECO:0007669"/>
    <property type="project" value="UniProtKB-KW"/>
</dbReference>
<keyword evidence="8" id="KW-1185">Reference proteome</keyword>
<evidence type="ECO:0000256" key="5">
    <source>
        <dbReference type="ARBA" id="ARBA00023163"/>
    </source>
</evidence>
<organism evidence="7 8">
    <name type="scientific">Herpetosiphon aurantiacus (strain ATCC 23779 / DSM 785 / 114-95)</name>
    <dbReference type="NCBI Taxonomy" id="316274"/>
    <lineage>
        <taxon>Bacteria</taxon>
        <taxon>Bacillati</taxon>
        <taxon>Chloroflexota</taxon>
        <taxon>Chloroflexia</taxon>
        <taxon>Herpetosiphonales</taxon>
        <taxon>Herpetosiphonaceae</taxon>
        <taxon>Herpetosiphon</taxon>
    </lineage>
</organism>
<dbReference type="InterPro" id="IPR039425">
    <property type="entry name" value="RNA_pol_sigma-70-like"/>
</dbReference>
<dbReference type="Gene3D" id="1.10.1740.10">
    <property type="match status" value="1"/>
</dbReference>
<evidence type="ECO:0000256" key="2">
    <source>
        <dbReference type="ARBA" id="ARBA00023015"/>
    </source>
</evidence>
<dbReference type="GO" id="GO:0003677">
    <property type="term" value="F:DNA binding"/>
    <property type="evidence" value="ECO:0007669"/>
    <property type="project" value="UniProtKB-KW"/>
</dbReference>
<dbReference type="BioCyc" id="HAUR316274:GHYA-2403-MONOMER"/>
<gene>
    <name evidence="7" type="ordered locus">Haur_2375</name>
</gene>
<evidence type="ECO:0000313" key="7">
    <source>
        <dbReference type="EMBL" id="ABX05015.1"/>
    </source>
</evidence>
<comment type="similarity">
    <text evidence="1">Belongs to the sigma-70 factor family. ECF subfamily.</text>
</comment>
<dbReference type="eggNOG" id="COG1595">
    <property type="taxonomic scope" value="Bacteria"/>
</dbReference>
<evidence type="ECO:0000259" key="6">
    <source>
        <dbReference type="Pfam" id="PF04542"/>
    </source>
</evidence>
<name>A9AYN7_HERA2</name>
<dbReference type="HOGENOM" id="CLU_1174488_0_0_0"/>
<dbReference type="EMBL" id="CP000875">
    <property type="protein sequence ID" value="ABX05015.1"/>
    <property type="molecule type" value="Genomic_DNA"/>
</dbReference>
<dbReference type="InParanoid" id="A9AYN7"/>
<proteinExistence type="inferred from homology"/>
<keyword evidence="3" id="KW-0731">Sigma factor</keyword>
<evidence type="ECO:0000256" key="3">
    <source>
        <dbReference type="ARBA" id="ARBA00023082"/>
    </source>
</evidence>
<evidence type="ECO:0000313" key="8">
    <source>
        <dbReference type="Proteomes" id="UP000000787"/>
    </source>
</evidence>
<dbReference type="InterPro" id="IPR013324">
    <property type="entry name" value="RNA_pol_sigma_r3/r4-like"/>
</dbReference>
<dbReference type="Proteomes" id="UP000000787">
    <property type="component" value="Chromosome"/>
</dbReference>
<dbReference type="NCBIfam" id="TIGR02937">
    <property type="entry name" value="sigma70-ECF"/>
    <property type="match status" value="1"/>
</dbReference>
<protein>
    <submittedName>
        <fullName evidence="7">RNA polymerase, sigma-24 subunit, ECF subfamily</fullName>
    </submittedName>
</protein>
<dbReference type="KEGG" id="hau:Haur_2375"/>
<dbReference type="PANTHER" id="PTHR43133">
    <property type="entry name" value="RNA POLYMERASE ECF-TYPE SIGMA FACTO"/>
    <property type="match status" value="1"/>
</dbReference>
<feature type="domain" description="RNA polymerase sigma-70 region 2" evidence="6">
    <location>
        <begin position="97"/>
        <end position="151"/>
    </location>
</feature>